<dbReference type="InterPro" id="IPR012340">
    <property type="entry name" value="NA-bd_OB-fold"/>
</dbReference>
<keyword evidence="2" id="KW-1185">Reference proteome</keyword>
<dbReference type="Gene3D" id="2.40.50.140">
    <property type="entry name" value="Nucleic acid-binding proteins"/>
    <property type="match status" value="1"/>
</dbReference>
<proteinExistence type="predicted"/>
<dbReference type="EMBL" id="ML170162">
    <property type="protein sequence ID" value="TDL25973.1"/>
    <property type="molecule type" value="Genomic_DNA"/>
</dbReference>
<accession>A0A4Y7QE62</accession>
<name>A0A4Y7QE62_9AGAM</name>
<dbReference type="VEuPathDB" id="FungiDB:BD410DRAFT_559686"/>
<evidence type="ECO:0000313" key="1">
    <source>
        <dbReference type="EMBL" id="TDL25973.1"/>
    </source>
</evidence>
<sequence length="163" mass="17881">MTNPQTAVPTAIASISESHVGRKLRLAGRLLSFDDETQLILLQDDSSHAVLVDVSLCIDPMQTPPELRDTRTIVNIVGYLETSNVRISSVICWLIIHITILPCQTELHVPIIHNPALTDAPDIDPFLVLRALLLIPTADLDLGLWHEGIRLREEEGVGVAEGS</sequence>
<evidence type="ECO:0008006" key="3">
    <source>
        <dbReference type="Google" id="ProtNLM"/>
    </source>
</evidence>
<evidence type="ECO:0000313" key="2">
    <source>
        <dbReference type="Proteomes" id="UP000294933"/>
    </source>
</evidence>
<dbReference type="AlphaFoldDB" id="A0A4Y7QE62"/>
<organism evidence="1 2">
    <name type="scientific">Rickenella mellea</name>
    <dbReference type="NCBI Taxonomy" id="50990"/>
    <lineage>
        <taxon>Eukaryota</taxon>
        <taxon>Fungi</taxon>
        <taxon>Dikarya</taxon>
        <taxon>Basidiomycota</taxon>
        <taxon>Agaricomycotina</taxon>
        <taxon>Agaricomycetes</taxon>
        <taxon>Hymenochaetales</taxon>
        <taxon>Rickenellaceae</taxon>
        <taxon>Rickenella</taxon>
    </lineage>
</organism>
<protein>
    <recommendedName>
        <fullName evidence="3">OB domain-containing protein</fullName>
    </recommendedName>
</protein>
<reference evidence="1 2" key="1">
    <citation type="submission" date="2018-06" db="EMBL/GenBank/DDBJ databases">
        <title>A transcriptomic atlas of mushroom development highlights an independent origin of complex multicellularity.</title>
        <authorList>
            <consortium name="DOE Joint Genome Institute"/>
            <person name="Krizsan K."/>
            <person name="Almasi E."/>
            <person name="Merenyi Z."/>
            <person name="Sahu N."/>
            <person name="Viragh M."/>
            <person name="Koszo T."/>
            <person name="Mondo S."/>
            <person name="Kiss B."/>
            <person name="Balint B."/>
            <person name="Kues U."/>
            <person name="Barry K."/>
            <person name="Hegedus J.C."/>
            <person name="Henrissat B."/>
            <person name="Johnson J."/>
            <person name="Lipzen A."/>
            <person name="Ohm R."/>
            <person name="Nagy I."/>
            <person name="Pangilinan J."/>
            <person name="Yan J."/>
            <person name="Xiong Y."/>
            <person name="Grigoriev I.V."/>
            <person name="Hibbett D.S."/>
            <person name="Nagy L.G."/>
        </authorList>
    </citation>
    <scope>NUCLEOTIDE SEQUENCE [LARGE SCALE GENOMIC DNA]</scope>
    <source>
        <strain evidence="1 2">SZMC22713</strain>
    </source>
</reference>
<gene>
    <name evidence="1" type="ORF">BD410DRAFT_559686</name>
</gene>
<dbReference type="Proteomes" id="UP000294933">
    <property type="component" value="Unassembled WGS sequence"/>
</dbReference>
<dbReference type="OrthoDB" id="3258172at2759"/>